<dbReference type="Pfam" id="PF07776">
    <property type="entry name" value="zf-AD"/>
    <property type="match status" value="1"/>
</dbReference>
<keyword evidence="2 9" id="KW-0479">Metal-binding</keyword>
<feature type="compositionally biased region" description="Polar residues" evidence="10">
    <location>
        <begin position="551"/>
        <end position="572"/>
    </location>
</feature>
<proteinExistence type="predicted"/>
<keyword evidence="6" id="KW-0238">DNA-binding</keyword>
<feature type="binding site" evidence="9">
    <location>
        <position position="62"/>
    </location>
    <ligand>
        <name>Zn(2+)</name>
        <dbReference type="ChEBI" id="CHEBI:29105"/>
    </ligand>
</feature>
<keyword evidence="14" id="KW-1185">Reference proteome</keyword>
<feature type="domain" description="C2H2-type" evidence="11">
    <location>
        <begin position="342"/>
        <end position="374"/>
    </location>
</feature>
<evidence type="ECO:0000259" key="11">
    <source>
        <dbReference type="PROSITE" id="PS50157"/>
    </source>
</evidence>
<comment type="subcellular location">
    <subcellularLocation>
        <location evidence="1">Nucleus</location>
    </subcellularLocation>
</comment>
<evidence type="ECO:0000256" key="7">
    <source>
        <dbReference type="ARBA" id="ARBA00023242"/>
    </source>
</evidence>
<protein>
    <recommendedName>
        <fullName evidence="15">Protein krueppel</fullName>
    </recommendedName>
</protein>
<evidence type="ECO:0000256" key="9">
    <source>
        <dbReference type="PROSITE-ProRule" id="PRU01263"/>
    </source>
</evidence>
<evidence type="ECO:0000256" key="8">
    <source>
        <dbReference type="PROSITE-ProRule" id="PRU00042"/>
    </source>
</evidence>
<evidence type="ECO:0000256" key="5">
    <source>
        <dbReference type="ARBA" id="ARBA00022833"/>
    </source>
</evidence>
<dbReference type="Proteomes" id="UP000502823">
    <property type="component" value="Unassembled WGS sequence"/>
</dbReference>
<dbReference type="SMART" id="SM00355">
    <property type="entry name" value="ZnF_C2H2"/>
    <property type="match status" value="5"/>
</dbReference>
<dbReference type="PANTHER" id="PTHR16515">
    <property type="entry name" value="PR DOMAIN ZINC FINGER PROTEIN"/>
    <property type="match status" value="1"/>
</dbReference>
<feature type="region of interest" description="Disordered" evidence="10">
    <location>
        <begin position="497"/>
        <end position="518"/>
    </location>
</feature>
<dbReference type="Gene3D" id="3.40.1800.20">
    <property type="match status" value="1"/>
</dbReference>
<feature type="domain" description="C2H2-type" evidence="11">
    <location>
        <begin position="418"/>
        <end position="445"/>
    </location>
</feature>
<evidence type="ECO:0000259" key="12">
    <source>
        <dbReference type="PROSITE" id="PS51915"/>
    </source>
</evidence>
<dbReference type="GO" id="GO:0003677">
    <property type="term" value="F:DNA binding"/>
    <property type="evidence" value="ECO:0007669"/>
    <property type="project" value="UniProtKB-KW"/>
</dbReference>
<dbReference type="GO" id="GO:0008270">
    <property type="term" value="F:zinc ion binding"/>
    <property type="evidence" value="ECO:0007669"/>
    <property type="project" value="UniProtKB-UniRule"/>
</dbReference>
<dbReference type="PROSITE" id="PS50157">
    <property type="entry name" value="ZINC_FINGER_C2H2_2"/>
    <property type="match status" value="6"/>
</dbReference>
<dbReference type="InterPro" id="IPR012934">
    <property type="entry name" value="Znf_AD"/>
</dbReference>
<feature type="domain" description="C2H2-type" evidence="11">
    <location>
        <begin position="474"/>
        <end position="501"/>
    </location>
</feature>
<dbReference type="GO" id="GO:0005634">
    <property type="term" value="C:nucleus"/>
    <property type="evidence" value="ECO:0007669"/>
    <property type="project" value="UniProtKB-SubCell"/>
</dbReference>
<feature type="binding site" evidence="9">
    <location>
        <position position="13"/>
    </location>
    <ligand>
        <name>Zn(2+)</name>
        <dbReference type="ChEBI" id="CHEBI:29105"/>
    </ligand>
</feature>
<organism evidence="13 14">
    <name type="scientific">Coptotermes formosanus</name>
    <name type="common">Formosan subterranean termite</name>
    <dbReference type="NCBI Taxonomy" id="36987"/>
    <lineage>
        <taxon>Eukaryota</taxon>
        <taxon>Metazoa</taxon>
        <taxon>Ecdysozoa</taxon>
        <taxon>Arthropoda</taxon>
        <taxon>Hexapoda</taxon>
        <taxon>Insecta</taxon>
        <taxon>Pterygota</taxon>
        <taxon>Neoptera</taxon>
        <taxon>Polyneoptera</taxon>
        <taxon>Dictyoptera</taxon>
        <taxon>Blattodea</taxon>
        <taxon>Blattoidea</taxon>
        <taxon>Termitoidae</taxon>
        <taxon>Rhinotermitidae</taxon>
        <taxon>Coptotermes</taxon>
    </lineage>
</organism>
<reference evidence="14" key="1">
    <citation type="submission" date="2020-01" db="EMBL/GenBank/DDBJ databases">
        <title>Draft genome sequence of the Termite Coptotermes fromosanus.</title>
        <authorList>
            <person name="Itakura S."/>
            <person name="Yosikawa Y."/>
            <person name="Umezawa K."/>
        </authorList>
    </citation>
    <scope>NUCLEOTIDE SEQUENCE [LARGE SCALE GENOMIC DNA]</scope>
</reference>
<feature type="domain" description="ZAD" evidence="12">
    <location>
        <begin position="11"/>
        <end position="86"/>
    </location>
</feature>
<evidence type="ECO:0000256" key="6">
    <source>
        <dbReference type="ARBA" id="ARBA00023125"/>
    </source>
</evidence>
<feature type="compositionally biased region" description="Polar residues" evidence="10">
    <location>
        <begin position="498"/>
        <end position="518"/>
    </location>
</feature>
<dbReference type="SUPFAM" id="SSF57716">
    <property type="entry name" value="Glucocorticoid receptor-like (DNA-binding domain)"/>
    <property type="match status" value="1"/>
</dbReference>
<sequence length="667" mass="72132">MAGYRRVNYYELCRLCTSSEGTKMHIFREEGRRRQLPTKIQICLPLQVCEDDSLPKIICSHCVDKLESFYDFRESCVNAEAMLESYFTSLRYSDDFTREGKVYVKDESPPKKKTTTTVAVATTATSEAEKQQHSKAGAAVATATDGLNSLVQAAGIQIVSDADGTRVQQYKCAMQMQPGSAGPTVVEAAATEACYSYECTAAGTRTTDANPVVAQVTAKVEDGSTQCSETDFASKVISARHHQSPENSEESEVSAQQQQQQHATATAVAFTTAGPGQEMLVHFNFNKDREGLFRPEEHAALQRSSIAQIGEFLRMKSVNIIDGTSGPTATLVEVAAAPNTPRPCERCGKIFATLEELHSHSPCSCSTNHESENSGADRNAGNAAGTGGNFGCEICGKPFKRKEHLFQHRKLHTGERPYVCVSCGKAFSRKEHLVRHAVSHTGQKMHGCDLCGKSFSRKDNLHKHRKTHGIAGPYICETCGKSFVVKHYYLMHRGSHATPGSSMANSDGTGEGNGTSATAENPLPYKCDICSKGFAMKQYLITHKQRHRSKNQQQLQSGQEATNSANLGQSQNNQIKVESVGTSETHVAGALSHNNVPLTTINNTALLTPNILHHVTTQPSAGTTAGNNSATAAMIQVSSAAATAYLCTPASVAANELLETYRRLHSA</sequence>
<evidence type="ECO:0000313" key="13">
    <source>
        <dbReference type="EMBL" id="GFG33487.1"/>
    </source>
</evidence>
<dbReference type="FunFam" id="3.30.160.60:FF:000100">
    <property type="entry name" value="Zinc finger 45-like"/>
    <property type="match status" value="1"/>
</dbReference>
<feature type="domain" description="C2H2-type" evidence="11">
    <location>
        <begin position="390"/>
        <end position="417"/>
    </location>
</feature>
<evidence type="ECO:0000256" key="10">
    <source>
        <dbReference type="SAM" id="MobiDB-lite"/>
    </source>
</evidence>
<dbReference type="Pfam" id="PF13912">
    <property type="entry name" value="zf-C2H2_6"/>
    <property type="match status" value="1"/>
</dbReference>
<evidence type="ECO:0000256" key="1">
    <source>
        <dbReference type="ARBA" id="ARBA00004123"/>
    </source>
</evidence>
<dbReference type="SMART" id="SM00868">
    <property type="entry name" value="zf-AD"/>
    <property type="match status" value="1"/>
</dbReference>
<dbReference type="EMBL" id="BLKM01000432">
    <property type="protein sequence ID" value="GFG33487.1"/>
    <property type="molecule type" value="Genomic_DNA"/>
</dbReference>
<dbReference type="Gene3D" id="3.30.160.60">
    <property type="entry name" value="Classic Zinc Finger"/>
    <property type="match status" value="4"/>
</dbReference>
<feature type="region of interest" description="Disordered" evidence="10">
    <location>
        <begin position="238"/>
        <end position="262"/>
    </location>
</feature>
<dbReference type="FunFam" id="3.30.160.60:FF:002343">
    <property type="entry name" value="Zinc finger protein 33A"/>
    <property type="match status" value="1"/>
</dbReference>
<keyword evidence="7" id="KW-0539">Nucleus</keyword>
<keyword evidence="3" id="KW-0677">Repeat</keyword>
<feature type="region of interest" description="Disordered" evidence="10">
    <location>
        <begin position="544"/>
        <end position="572"/>
    </location>
</feature>
<gene>
    <name evidence="13" type="ORF">Cfor_04958</name>
</gene>
<dbReference type="InterPro" id="IPR013087">
    <property type="entry name" value="Znf_C2H2_type"/>
</dbReference>
<feature type="domain" description="C2H2-type" evidence="11">
    <location>
        <begin position="525"/>
        <end position="552"/>
    </location>
</feature>
<feature type="domain" description="C2H2-type" evidence="11">
    <location>
        <begin position="446"/>
        <end position="473"/>
    </location>
</feature>
<comment type="caution">
    <text evidence="13">The sequence shown here is derived from an EMBL/GenBank/DDBJ whole genome shotgun (WGS) entry which is preliminary data.</text>
</comment>
<name>A0A6L2PUJ5_COPFO</name>
<dbReference type="GO" id="GO:0006355">
    <property type="term" value="P:regulation of DNA-templated transcription"/>
    <property type="evidence" value="ECO:0007669"/>
    <property type="project" value="UniProtKB-ARBA"/>
</dbReference>
<feature type="binding site" evidence="9">
    <location>
        <position position="59"/>
    </location>
    <ligand>
        <name>Zn(2+)</name>
        <dbReference type="ChEBI" id="CHEBI:29105"/>
    </ligand>
</feature>
<dbReference type="Pfam" id="PF00096">
    <property type="entry name" value="zf-C2H2"/>
    <property type="match status" value="3"/>
</dbReference>
<dbReference type="OrthoDB" id="654211at2759"/>
<dbReference type="InParanoid" id="A0A6L2PUJ5"/>
<dbReference type="SUPFAM" id="SSF57667">
    <property type="entry name" value="beta-beta-alpha zinc fingers"/>
    <property type="match status" value="3"/>
</dbReference>
<evidence type="ECO:0000313" key="14">
    <source>
        <dbReference type="Proteomes" id="UP000502823"/>
    </source>
</evidence>
<evidence type="ECO:0000256" key="2">
    <source>
        <dbReference type="ARBA" id="ARBA00022723"/>
    </source>
</evidence>
<dbReference type="InterPro" id="IPR036236">
    <property type="entry name" value="Znf_C2H2_sf"/>
</dbReference>
<dbReference type="AlphaFoldDB" id="A0A6L2PUJ5"/>
<dbReference type="InterPro" id="IPR050331">
    <property type="entry name" value="Zinc_finger"/>
</dbReference>
<evidence type="ECO:0000256" key="4">
    <source>
        <dbReference type="ARBA" id="ARBA00022771"/>
    </source>
</evidence>
<keyword evidence="4 8" id="KW-0863">Zinc-finger</keyword>
<evidence type="ECO:0008006" key="15">
    <source>
        <dbReference type="Google" id="ProtNLM"/>
    </source>
</evidence>
<evidence type="ECO:0000256" key="3">
    <source>
        <dbReference type="ARBA" id="ARBA00022737"/>
    </source>
</evidence>
<accession>A0A6L2PUJ5</accession>
<dbReference type="PROSITE" id="PS51915">
    <property type="entry name" value="ZAD"/>
    <property type="match status" value="1"/>
</dbReference>
<dbReference type="PROSITE" id="PS00028">
    <property type="entry name" value="ZINC_FINGER_C2H2_1"/>
    <property type="match status" value="5"/>
</dbReference>
<dbReference type="PANTHER" id="PTHR16515:SF49">
    <property type="entry name" value="GASTRULA ZINC FINGER PROTEIN XLCGF49.1-LIKE-RELATED"/>
    <property type="match status" value="1"/>
</dbReference>
<feature type="binding site" evidence="9">
    <location>
        <position position="16"/>
    </location>
    <ligand>
        <name>Zn(2+)</name>
        <dbReference type="ChEBI" id="CHEBI:29105"/>
    </ligand>
</feature>
<keyword evidence="5 9" id="KW-0862">Zinc</keyword>